<organism evidence="1">
    <name type="scientific">Anguilla anguilla</name>
    <name type="common">European freshwater eel</name>
    <name type="synonym">Muraena anguilla</name>
    <dbReference type="NCBI Taxonomy" id="7936"/>
    <lineage>
        <taxon>Eukaryota</taxon>
        <taxon>Metazoa</taxon>
        <taxon>Chordata</taxon>
        <taxon>Craniata</taxon>
        <taxon>Vertebrata</taxon>
        <taxon>Euteleostomi</taxon>
        <taxon>Actinopterygii</taxon>
        <taxon>Neopterygii</taxon>
        <taxon>Teleostei</taxon>
        <taxon>Anguilliformes</taxon>
        <taxon>Anguillidae</taxon>
        <taxon>Anguilla</taxon>
    </lineage>
</organism>
<accession>A0A0E9XCL4</accession>
<reference evidence="1" key="2">
    <citation type="journal article" date="2015" name="Fish Shellfish Immunol.">
        <title>Early steps in the European eel (Anguilla anguilla)-Vibrio vulnificus interaction in the gills: Role of the RtxA13 toxin.</title>
        <authorList>
            <person name="Callol A."/>
            <person name="Pajuelo D."/>
            <person name="Ebbesson L."/>
            <person name="Teles M."/>
            <person name="MacKenzie S."/>
            <person name="Amaro C."/>
        </authorList>
    </citation>
    <scope>NUCLEOTIDE SEQUENCE</scope>
</reference>
<protein>
    <submittedName>
        <fullName evidence="1">Uncharacterized protein</fullName>
    </submittedName>
</protein>
<proteinExistence type="predicted"/>
<reference evidence="1" key="1">
    <citation type="submission" date="2014-11" db="EMBL/GenBank/DDBJ databases">
        <authorList>
            <person name="Amaro Gonzalez C."/>
        </authorList>
    </citation>
    <scope>NUCLEOTIDE SEQUENCE</scope>
</reference>
<evidence type="ECO:0000313" key="1">
    <source>
        <dbReference type="EMBL" id="JAH99413.1"/>
    </source>
</evidence>
<name>A0A0E9XCL4_ANGAN</name>
<sequence>MDSGWHRRIRVWRPVRSGFGLMLEVGMKTKETTELLISLNIWHLRVQESVHNSILSWRLRIWELT</sequence>
<dbReference type="EMBL" id="GBXM01009164">
    <property type="protein sequence ID" value="JAH99413.1"/>
    <property type="molecule type" value="Transcribed_RNA"/>
</dbReference>
<dbReference type="AlphaFoldDB" id="A0A0E9XCL4"/>